<evidence type="ECO:0000313" key="2">
    <source>
        <dbReference type="Proteomes" id="UP000800093"/>
    </source>
</evidence>
<sequence length="219" mass="24156">MVRVYTAGLFEKAKTNTERGLAENRLGNPTFIGKAGRRDFLPSAPQKPQVTVSEIADALQNLEIGRENIQFTPELPLISQGTAKKQVIVHLLPCKAYKGMPKGNVAITRCKRKAAKDIKYQEAKPKWHKSKPPAVYLFETGSGKKPSFGLPQPQYGGQLVNSCLKHAKQNFLYSPSLCNMEASIKLENRAFLTASMWEGVSSNKADLRILVSGLGSNRL</sequence>
<reference evidence="2" key="1">
    <citation type="journal article" date="2020" name="Stud. Mycol.">
        <title>101 Dothideomycetes genomes: A test case for predicting lifestyles and emergence of pathogens.</title>
        <authorList>
            <person name="Haridas S."/>
            <person name="Albert R."/>
            <person name="Binder M."/>
            <person name="Bloem J."/>
            <person name="LaButti K."/>
            <person name="Salamov A."/>
            <person name="Andreopoulos B."/>
            <person name="Baker S."/>
            <person name="Barry K."/>
            <person name="Bills G."/>
            <person name="Bluhm B."/>
            <person name="Cannon C."/>
            <person name="Castanera R."/>
            <person name="Culley D."/>
            <person name="Daum C."/>
            <person name="Ezra D."/>
            <person name="Gonzalez J."/>
            <person name="Henrissat B."/>
            <person name="Kuo A."/>
            <person name="Liang C."/>
            <person name="Lipzen A."/>
            <person name="Lutzoni F."/>
            <person name="Magnuson J."/>
            <person name="Mondo S."/>
            <person name="Nolan M."/>
            <person name="Ohm R."/>
            <person name="Pangilinan J."/>
            <person name="Park H.-J."/>
            <person name="Ramirez L."/>
            <person name="Alfaro M."/>
            <person name="Sun H."/>
            <person name="Tritt A."/>
            <person name="Yoshinaga Y."/>
            <person name="Zwiers L.-H."/>
            <person name="Turgeon B."/>
            <person name="Goodwin S."/>
            <person name="Spatafora J."/>
            <person name="Crous P."/>
            <person name="Grigoriev I."/>
        </authorList>
    </citation>
    <scope>NUCLEOTIDE SEQUENCE [LARGE SCALE GENOMIC DNA]</scope>
    <source>
        <strain evidence="2">CBS 304.66</strain>
    </source>
</reference>
<gene>
    <name evidence="1" type="ORF">CC78DRAFT_574783</name>
</gene>
<comment type="caution">
    <text evidence="1">The sequence shown here is derived from an EMBL/GenBank/DDBJ whole genome shotgun (WGS) entry which is preliminary data.</text>
</comment>
<dbReference type="AlphaFoldDB" id="A0A9P4TQZ1"/>
<keyword evidence="2" id="KW-1185">Reference proteome</keyword>
<accession>A0A9P4TQZ1</accession>
<evidence type="ECO:0000313" key="1">
    <source>
        <dbReference type="EMBL" id="KAF2269904.1"/>
    </source>
</evidence>
<name>A0A9P4TQZ1_9PLEO</name>
<dbReference type="EMBL" id="ML986581">
    <property type="protein sequence ID" value="KAF2269904.1"/>
    <property type="molecule type" value="Genomic_DNA"/>
</dbReference>
<protein>
    <submittedName>
        <fullName evidence="1">Uncharacterized protein</fullName>
    </submittedName>
</protein>
<dbReference type="Proteomes" id="UP000800093">
    <property type="component" value="Unassembled WGS sequence"/>
</dbReference>
<organism evidence="1 2">
    <name type="scientific">Lojkania enalia</name>
    <dbReference type="NCBI Taxonomy" id="147567"/>
    <lineage>
        <taxon>Eukaryota</taxon>
        <taxon>Fungi</taxon>
        <taxon>Dikarya</taxon>
        <taxon>Ascomycota</taxon>
        <taxon>Pezizomycotina</taxon>
        <taxon>Dothideomycetes</taxon>
        <taxon>Pleosporomycetidae</taxon>
        <taxon>Pleosporales</taxon>
        <taxon>Pleosporales incertae sedis</taxon>
        <taxon>Lojkania</taxon>
    </lineage>
</organism>
<proteinExistence type="predicted"/>